<organism evidence="1 2">
    <name type="scientific">Streptomyces rhizosphaericus</name>
    <dbReference type="NCBI Taxonomy" id="114699"/>
    <lineage>
        <taxon>Bacteria</taxon>
        <taxon>Bacillati</taxon>
        <taxon>Actinomycetota</taxon>
        <taxon>Actinomycetes</taxon>
        <taxon>Kitasatosporales</taxon>
        <taxon>Streptomycetaceae</taxon>
        <taxon>Streptomyces</taxon>
        <taxon>Streptomyces violaceusniger group</taxon>
    </lineage>
</organism>
<evidence type="ECO:0000313" key="2">
    <source>
        <dbReference type="Proteomes" id="UP000476310"/>
    </source>
</evidence>
<accession>A0A6G4AZ56</accession>
<sequence>MKTASQWTPPNGTEIEALRAGQWWDAVRVRAAVGNRALKLLGEAAGAVIADPDRARLYFLIPSGTAAGWNLRDADVLGAGPQAVFVGVPPASRTEEPGVHWRVPPQRDRYFTDPVFLYEALRAATLAELAAQSGDDR</sequence>
<protein>
    <submittedName>
        <fullName evidence="1">Uncharacterized protein</fullName>
    </submittedName>
</protein>
<dbReference type="AlphaFoldDB" id="A0A6G4AZ56"/>
<dbReference type="Proteomes" id="UP000476310">
    <property type="component" value="Unassembled WGS sequence"/>
</dbReference>
<proteinExistence type="predicted"/>
<name>A0A6G4AZ56_9ACTN</name>
<comment type="caution">
    <text evidence="1">The sequence shown here is derived from an EMBL/GenBank/DDBJ whole genome shotgun (WGS) entry which is preliminary data.</text>
</comment>
<evidence type="ECO:0000313" key="1">
    <source>
        <dbReference type="EMBL" id="NEW77747.1"/>
    </source>
</evidence>
<reference evidence="1" key="1">
    <citation type="submission" date="2020-02" db="EMBL/GenBank/DDBJ databases">
        <title>A new Streptomyces sp. for controlling soil-borne diseases.</title>
        <authorList>
            <person name="Li X."/>
            <person name="Tian Y."/>
            <person name="Gao K."/>
        </authorList>
    </citation>
    <scope>NUCLEOTIDE SEQUENCE [LARGE SCALE GENOMIC DNA]</scope>
    <source>
        <strain evidence="1">0250</strain>
    </source>
</reference>
<gene>
    <name evidence="1" type="ORF">G4H13_47465</name>
</gene>
<dbReference type="EMBL" id="JAAIKT010000148">
    <property type="protein sequence ID" value="NEW77747.1"/>
    <property type="molecule type" value="Genomic_DNA"/>
</dbReference>
<keyword evidence="2" id="KW-1185">Reference proteome</keyword>